<gene>
    <name evidence="3" type="ORF">V8G54_027251</name>
</gene>
<evidence type="ECO:0000259" key="2">
    <source>
        <dbReference type="PROSITE" id="PS50126"/>
    </source>
</evidence>
<sequence>KSRTSISATETDVAVEEPGPPVADEDSGEISSNEIGISEDSSSKSDANPDTAKAKRSRPARKSEMPPVKNEDLIPGLSDSYVKDIASVVFVGQEVKVKLIEEKAGSGKRSNSKPSSRKDNVMKSTKLVIGQLLVGSVKNLARSGAFISLPEEEEGFLPVPEEPDDGFLFNPKSPN</sequence>
<keyword evidence="4" id="KW-1185">Reference proteome</keyword>
<dbReference type="InterPro" id="IPR003029">
    <property type="entry name" value="S1_domain"/>
</dbReference>
<evidence type="ECO:0000313" key="4">
    <source>
        <dbReference type="Proteomes" id="UP001374535"/>
    </source>
</evidence>
<proteinExistence type="predicted"/>
<feature type="region of interest" description="Disordered" evidence="1">
    <location>
        <begin position="1"/>
        <end position="75"/>
    </location>
</feature>
<reference evidence="3 4" key="1">
    <citation type="journal article" date="2023" name="Life. Sci Alliance">
        <title>Evolutionary insights into 3D genome organization and epigenetic landscape of Vigna mungo.</title>
        <authorList>
            <person name="Junaid A."/>
            <person name="Singh B."/>
            <person name="Bhatia S."/>
        </authorList>
    </citation>
    <scope>NUCLEOTIDE SEQUENCE [LARGE SCALE GENOMIC DNA]</scope>
    <source>
        <strain evidence="3">Urdbean</strain>
    </source>
</reference>
<organism evidence="3 4">
    <name type="scientific">Vigna mungo</name>
    <name type="common">Black gram</name>
    <name type="synonym">Phaseolus mungo</name>
    <dbReference type="NCBI Taxonomy" id="3915"/>
    <lineage>
        <taxon>Eukaryota</taxon>
        <taxon>Viridiplantae</taxon>
        <taxon>Streptophyta</taxon>
        <taxon>Embryophyta</taxon>
        <taxon>Tracheophyta</taxon>
        <taxon>Spermatophyta</taxon>
        <taxon>Magnoliopsida</taxon>
        <taxon>eudicotyledons</taxon>
        <taxon>Gunneridae</taxon>
        <taxon>Pentapetalae</taxon>
        <taxon>rosids</taxon>
        <taxon>fabids</taxon>
        <taxon>Fabales</taxon>
        <taxon>Fabaceae</taxon>
        <taxon>Papilionoideae</taxon>
        <taxon>50 kb inversion clade</taxon>
        <taxon>NPAAA clade</taxon>
        <taxon>indigoferoid/millettioid clade</taxon>
        <taxon>Phaseoleae</taxon>
        <taxon>Vigna</taxon>
    </lineage>
</organism>
<feature type="region of interest" description="Disordered" evidence="1">
    <location>
        <begin position="102"/>
        <end position="122"/>
    </location>
</feature>
<dbReference type="AlphaFoldDB" id="A0AAQ3N1U8"/>
<dbReference type="EMBL" id="CP144693">
    <property type="protein sequence ID" value="WVZ01182.1"/>
    <property type="molecule type" value="Genomic_DNA"/>
</dbReference>
<feature type="non-terminal residue" evidence="3">
    <location>
        <position position="1"/>
    </location>
</feature>
<dbReference type="InterPro" id="IPR012340">
    <property type="entry name" value="NA-bd_OB-fold"/>
</dbReference>
<accession>A0AAQ3N1U8</accession>
<name>A0AAQ3N1U8_VIGMU</name>
<dbReference type="SUPFAM" id="SSF50249">
    <property type="entry name" value="Nucleic acid-binding proteins"/>
    <property type="match status" value="1"/>
</dbReference>
<feature type="compositionally biased region" description="Polar residues" evidence="1">
    <location>
        <begin position="1"/>
        <end position="10"/>
    </location>
</feature>
<feature type="compositionally biased region" description="Low complexity" evidence="1">
    <location>
        <begin position="29"/>
        <end position="40"/>
    </location>
</feature>
<dbReference type="PROSITE" id="PS50126">
    <property type="entry name" value="S1"/>
    <property type="match status" value="1"/>
</dbReference>
<evidence type="ECO:0000313" key="3">
    <source>
        <dbReference type="EMBL" id="WVZ01182.1"/>
    </source>
</evidence>
<feature type="domain" description="S1 motif" evidence="2">
    <location>
        <begin position="130"/>
        <end position="175"/>
    </location>
</feature>
<feature type="compositionally biased region" description="Basic and acidic residues" evidence="1">
    <location>
        <begin position="61"/>
        <end position="72"/>
    </location>
</feature>
<evidence type="ECO:0000256" key="1">
    <source>
        <dbReference type="SAM" id="MobiDB-lite"/>
    </source>
</evidence>
<dbReference type="GO" id="GO:0003676">
    <property type="term" value="F:nucleic acid binding"/>
    <property type="evidence" value="ECO:0007669"/>
    <property type="project" value="InterPro"/>
</dbReference>
<dbReference type="Proteomes" id="UP001374535">
    <property type="component" value="Chromosome 8"/>
</dbReference>
<protein>
    <recommendedName>
        <fullName evidence="2">S1 motif domain-containing protein</fullName>
    </recommendedName>
</protein>